<organism evidence="2 3">
    <name type="scientific">Austropuccinia psidii MF-1</name>
    <dbReference type="NCBI Taxonomy" id="1389203"/>
    <lineage>
        <taxon>Eukaryota</taxon>
        <taxon>Fungi</taxon>
        <taxon>Dikarya</taxon>
        <taxon>Basidiomycota</taxon>
        <taxon>Pucciniomycotina</taxon>
        <taxon>Pucciniomycetes</taxon>
        <taxon>Pucciniales</taxon>
        <taxon>Sphaerophragmiaceae</taxon>
        <taxon>Austropuccinia</taxon>
    </lineage>
</organism>
<evidence type="ECO:0000313" key="3">
    <source>
        <dbReference type="Proteomes" id="UP000765509"/>
    </source>
</evidence>
<protein>
    <recommendedName>
        <fullName evidence="4">CCHC-type domain-containing protein</fullName>
    </recommendedName>
</protein>
<dbReference type="OrthoDB" id="2507294at2759"/>
<keyword evidence="3" id="KW-1185">Reference proteome</keyword>
<dbReference type="AlphaFoldDB" id="A0A9Q3EYK5"/>
<proteinExistence type="predicted"/>
<dbReference type="EMBL" id="AVOT02032632">
    <property type="protein sequence ID" value="MBW0526397.1"/>
    <property type="molecule type" value="Genomic_DNA"/>
</dbReference>
<accession>A0A9Q3EYK5</accession>
<evidence type="ECO:0000256" key="1">
    <source>
        <dbReference type="SAM" id="MobiDB-lite"/>
    </source>
</evidence>
<evidence type="ECO:0000313" key="2">
    <source>
        <dbReference type="EMBL" id="MBW0526397.1"/>
    </source>
</evidence>
<evidence type="ECO:0008006" key="4">
    <source>
        <dbReference type="Google" id="ProtNLM"/>
    </source>
</evidence>
<comment type="caution">
    <text evidence="2">The sequence shown here is derived from an EMBL/GenBank/DDBJ whole genome shotgun (WGS) entry which is preliminary data.</text>
</comment>
<gene>
    <name evidence="2" type="ORF">O181_066112</name>
</gene>
<sequence length="330" mass="38649">MDKINEANSNIPKLSTPFSHIRSPVKPKEELTDPFITYLSHQNNNQVLMKEAPQLKEWPTFTGEGEYEHMSFTKTIDMLQDNYAISDVLITARLHSMFGKSAKRWYYGIRQKNGTNTWSWWKQEIITKWANNAWRYKRENAFGNSFFDPDKDKPSTWLLKQVERLNALYPEMSQNMVHIKIPKKCKGELEHALRSRCIEPCSTEGYINALEDIVTKTKTGRTWRKLDIKSPNKPFIKKYKSKETSKPNTSNSNELRKCHKCGGIQHLANNCLKKAKINEIVERENHNDKEEESDSDKETEESVSQGLLYRKTRVAWHSAIRKFTWKTSKE</sequence>
<feature type="compositionally biased region" description="Acidic residues" evidence="1">
    <location>
        <begin position="290"/>
        <end position="301"/>
    </location>
</feature>
<feature type="region of interest" description="Disordered" evidence="1">
    <location>
        <begin position="283"/>
        <end position="305"/>
    </location>
</feature>
<reference evidence="2" key="1">
    <citation type="submission" date="2021-03" db="EMBL/GenBank/DDBJ databases">
        <title>Draft genome sequence of rust myrtle Austropuccinia psidii MF-1, a brazilian biotype.</title>
        <authorList>
            <person name="Quecine M.C."/>
            <person name="Pachon D.M.R."/>
            <person name="Bonatelli M.L."/>
            <person name="Correr F.H."/>
            <person name="Franceschini L.M."/>
            <person name="Leite T.F."/>
            <person name="Margarido G.R.A."/>
            <person name="Almeida C.A."/>
            <person name="Ferrarezi J.A."/>
            <person name="Labate C.A."/>
        </authorList>
    </citation>
    <scope>NUCLEOTIDE SEQUENCE</scope>
    <source>
        <strain evidence="2">MF-1</strain>
    </source>
</reference>
<dbReference type="Proteomes" id="UP000765509">
    <property type="component" value="Unassembled WGS sequence"/>
</dbReference>
<name>A0A9Q3EYK5_9BASI</name>